<organism evidence="1">
    <name type="scientific">Eutreptiella gymnastica</name>
    <dbReference type="NCBI Taxonomy" id="73025"/>
    <lineage>
        <taxon>Eukaryota</taxon>
        <taxon>Discoba</taxon>
        <taxon>Euglenozoa</taxon>
        <taxon>Euglenida</taxon>
        <taxon>Spirocuta</taxon>
        <taxon>Euglenophyceae</taxon>
        <taxon>Eutreptiales</taxon>
        <taxon>Eutreptiaceae</taxon>
        <taxon>Eutreptiella</taxon>
    </lineage>
</organism>
<proteinExistence type="predicted"/>
<sequence>MGLRAKSATQKRPRQLSPAFFFFSGGCVRNAAVGHLEDPNGSALNKMCTYSGVAYFACSSMSEETHEHVPYGTSWWKHFACWGRPALGSSPRKIQQQIWEGMPQRKVVPTVALAPGALLGSGKRA</sequence>
<dbReference type="EMBL" id="HBJA01002466">
    <property type="protein sequence ID" value="CAE0789643.1"/>
    <property type="molecule type" value="Transcribed_RNA"/>
</dbReference>
<dbReference type="AlphaFoldDB" id="A0A7S4C7V1"/>
<reference evidence="1" key="1">
    <citation type="submission" date="2021-01" db="EMBL/GenBank/DDBJ databases">
        <authorList>
            <person name="Corre E."/>
            <person name="Pelletier E."/>
            <person name="Niang G."/>
            <person name="Scheremetjew M."/>
            <person name="Finn R."/>
            <person name="Kale V."/>
            <person name="Holt S."/>
            <person name="Cochrane G."/>
            <person name="Meng A."/>
            <person name="Brown T."/>
            <person name="Cohen L."/>
        </authorList>
    </citation>
    <scope>NUCLEOTIDE SEQUENCE</scope>
    <source>
        <strain evidence="1">CCMP1594</strain>
    </source>
</reference>
<accession>A0A7S4C7V1</accession>
<dbReference type="PROSITE" id="PS51257">
    <property type="entry name" value="PROKAR_LIPOPROTEIN"/>
    <property type="match status" value="1"/>
</dbReference>
<gene>
    <name evidence="1" type="ORF">EGYM00163_LOCUS757</name>
</gene>
<protein>
    <submittedName>
        <fullName evidence="1">Uncharacterized protein</fullName>
    </submittedName>
</protein>
<name>A0A7S4C7V1_9EUGL</name>
<evidence type="ECO:0000313" key="1">
    <source>
        <dbReference type="EMBL" id="CAE0789643.1"/>
    </source>
</evidence>